<name>A0A1B6JZM8_9HEMI</name>
<organism evidence="1">
    <name type="scientific">Homalodisca liturata</name>
    <dbReference type="NCBI Taxonomy" id="320908"/>
    <lineage>
        <taxon>Eukaryota</taxon>
        <taxon>Metazoa</taxon>
        <taxon>Ecdysozoa</taxon>
        <taxon>Arthropoda</taxon>
        <taxon>Hexapoda</taxon>
        <taxon>Insecta</taxon>
        <taxon>Pterygota</taxon>
        <taxon>Neoptera</taxon>
        <taxon>Paraneoptera</taxon>
        <taxon>Hemiptera</taxon>
        <taxon>Auchenorrhyncha</taxon>
        <taxon>Membracoidea</taxon>
        <taxon>Cicadellidae</taxon>
        <taxon>Cicadellinae</taxon>
        <taxon>Proconiini</taxon>
        <taxon>Homalodisca</taxon>
    </lineage>
</organism>
<reference evidence="1" key="1">
    <citation type="submission" date="2015-11" db="EMBL/GenBank/DDBJ databases">
        <title>De novo transcriptome assembly of four potential Pierce s Disease insect vectors from Arizona vineyards.</title>
        <authorList>
            <person name="Tassone E.E."/>
        </authorList>
    </citation>
    <scope>NUCLEOTIDE SEQUENCE</scope>
</reference>
<dbReference type="EMBL" id="GECU01003047">
    <property type="protein sequence ID" value="JAT04660.1"/>
    <property type="molecule type" value="Transcribed_RNA"/>
</dbReference>
<evidence type="ECO:0008006" key="2">
    <source>
        <dbReference type="Google" id="ProtNLM"/>
    </source>
</evidence>
<dbReference type="Gene3D" id="3.30.1520.10">
    <property type="entry name" value="Phox-like domain"/>
    <property type="match status" value="1"/>
</dbReference>
<sequence>MAFVAGPSSIDSEYDEYLAIPDIDDSSLVPYTITTSGNKYEPEELPLGCRARPFRTIHNPPIKFKSPHRRVFIPCEEIEIQITEYERSVTTHLLNPNLYTIQLRHGDFTWTLKKRYKHIQYLHQQLRLFRYNDSQQPRIKILN</sequence>
<dbReference type="GO" id="GO:0035091">
    <property type="term" value="F:phosphatidylinositol binding"/>
    <property type="evidence" value="ECO:0007669"/>
    <property type="project" value="InterPro"/>
</dbReference>
<accession>A0A1B6JZM8</accession>
<dbReference type="InterPro" id="IPR036871">
    <property type="entry name" value="PX_dom_sf"/>
</dbReference>
<dbReference type="SUPFAM" id="SSF64268">
    <property type="entry name" value="PX domain"/>
    <property type="match status" value="1"/>
</dbReference>
<gene>
    <name evidence="1" type="ORF">g.34785</name>
</gene>
<protein>
    <recommendedName>
        <fullName evidence="2">PX domain-containing protein</fullName>
    </recommendedName>
</protein>
<dbReference type="AlphaFoldDB" id="A0A1B6JZM8"/>
<evidence type="ECO:0000313" key="1">
    <source>
        <dbReference type="EMBL" id="JAT04660.1"/>
    </source>
</evidence>
<proteinExistence type="predicted"/>